<organism evidence="1 2">
    <name type="scientific">Acrocarpospora macrocephala</name>
    <dbReference type="NCBI Taxonomy" id="150177"/>
    <lineage>
        <taxon>Bacteria</taxon>
        <taxon>Bacillati</taxon>
        <taxon>Actinomycetota</taxon>
        <taxon>Actinomycetes</taxon>
        <taxon>Streptosporangiales</taxon>
        <taxon>Streptosporangiaceae</taxon>
        <taxon>Acrocarpospora</taxon>
    </lineage>
</organism>
<keyword evidence="2" id="KW-1185">Reference proteome</keyword>
<dbReference type="SUPFAM" id="SSF46785">
    <property type="entry name" value="Winged helix' DNA-binding domain"/>
    <property type="match status" value="1"/>
</dbReference>
<dbReference type="Gene3D" id="1.10.10.10">
    <property type="entry name" value="Winged helix-like DNA-binding domain superfamily/Winged helix DNA-binding domain"/>
    <property type="match status" value="1"/>
</dbReference>
<dbReference type="Proteomes" id="UP000331127">
    <property type="component" value="Unassembled WGS sequence"/>
</dbReference>
<sequence length="111" mass="12220">MNGVDMFTDTLPRENALLIPESTAEPNNRRKVTSDEEIAGLLTARITDGIFAKGEPIPTIHEVMRTHQVSFHTATNAQHRLPGRRRRCVAGRASRTEALPGLVTAVPPGRR</sequence>
<comment type="caution">
    <text evidence="1">The sequence shown here is derived from an EMBL/GenBank/DDBJ whole genome shotgun (WGS) entry which is preliminary data.</text>
</comment>
<proteinExistence type="predicted"/>
<dbReference type="AlphaFoldDB" id="A0A5M3X3A3"/>
<protein>
    <submittedName>
        <fullName evidence="1">Uncharacterized protein</fullName>
    </submittedName>
</protein>
<dbReference type="EMBL" id="BLAE01000069">
    <property type="protein sequence ID" value="GES15102.1"/>
    <property type="molecule type" value="Genomic_DNA"/>
</dbReference>
<name>A0A5M3X3A3_9ACTN</name>
<dbReference type="InterPro" id="IPR036388">
    <property type="entry name" value="WH-like_DNA-bd_sf"/>
</dbReference>
<reference evidence="1 2" key="1">
    <citation type="submission" date="2019-10" db="EMBL/GenBank/DDBJ databases">
        <title>Whole genome shotgun sequence of Acrocarpospora macrocephala NBRC 16266.</title>
        <authorList>
            <person name="Ichikawa N."/>
            <person name="Kimura A."/>
            <person name="Kitahashi Y."/>
            <person name="Komaki H."/>
            <person name="Oguchi A."/>
        </authorList>
    </citation>
    <scope>NUCLEOTIDE SEQUENCE [LARGE SCALE GENOMIC DNA]</scope>
    <source>
        <strain evidence="1 2">NBRC 16266</strain>
    </source>
</reference>
<evidence type="ECO:0000313" key="2">
    <source>
        <dbReference type="Proteomes" id="UP000331127"/>
    </source>
</evidence>
<dbReference type="InterPro" id="IPR036390">
    <property type="entry name" value="WH_DNA-bd_sf"/>
</dbReference>
<gene>
    <name evidence="1" type="ORF">Amac_086990</name>
</gene>
<accession>A0A5M3X3A3</accession>
<evidence type="ECO:0000313" key="1">
    <source>
        <dbReference type="EMBL" id="GES15102.1"/>
    </source>
</evidence>